<evidence type="ECO:0000313" key="4">
    <source>
        <dbReference type="EMBL" id="MBA9005510.1"/>
    </source>
</evidence>
<evidence type="ECO:0000256" key="1">
    <source>
        <dbReference type="ARBA" id="ARBA00006484"/>
    </source>
</evidence>
<dbReference type="PANTHER" id="PTHR43639">
    <property type="entry name" value="OXIDOREDUCTASE, SHORT-CHAIN DEHYDROGENASE/REDUCTASE FAMILY (AFU_ORTHOLOGUE AFUA_5G02870)"/>
    <property type="match status" value="1"/>
</dbReference>
<dbReference type="Pfam" id="PF13561">
    <property type="entry name" value="adh_short_C2"/>
    <property type="match status" value="1"/>
</dbReference>
<gene>
    <name evidence="4" type="ORF">HNR21_004392</name>
</gene>
<dbReference type="EMBL" id="JACJII010000001">
    <property type="protein sequence ID" value="MBA9005510.1"/>
    <property type="molecule type" value="Genomic_DNA"/>
</dbReference>
<proteinExistence type="inferred from homology"/>
<comment type="similarity">
    <text evidence="1">Belongs to the short-chain dehydrogenases/reductases (SDR) family.</text>
</comment>
<protein>
    <submittedName>
        <fullName evidence="4">3-oxoacyl-[acyl-carrier protein] reductase</fullName>
        <ecNumber evidence="4">1.1.1.100</ecNumber>
    </submittedName>
</protein>
<dbReference type="PRINTS" id="PR00081">
    <property type="entry name" value="GDHRDH"/>
</dbReference>
<dbReference type="GO" id="GO:0004316">
    <property type="term" value="F:3-oxoacyl-[acyl-carrier-protein] reductase (NADPH) activity"/>
    <property type="evidence" value="ECO:0007669"/>
    <property type="project" value="UniProtKB-EC"/>
</dbReference>
<dbReference type="EC" id="1.1.1.100" evidence="4"/>
<accession>A0A7W3N0Z6</accession>
<evidence type="ECO:0000256" key="2">
    <source>
        <dbReference type="ARBA" id="ARBA00023002"/>
    </source>
</evidence>
<organism evidence="4 5">
    <name type="scientific">Thermomonospora cellulosilytica</name>
    <dbReference type="NCBI Taxonomy" id="1411118"/>
    <lineage>
        <taxon>Bacteria</taxon>
        <taxon>Bacillati</taxon>
        <taxon>Actinomycetota</taxon>
        <taxon>Actinomycetes</taxon>
        <taxon>Streptosporangiales</taxon>
        <taxon>Thermomonosporaceae</taxon>
        <taxon>Thermomonospora</taxon>
    </lineage>
</organism>
<dbReference type="Proteomes" id="UP000539313">
    <property type="component" value="Unassembled WGS sequence"/>
</dbReference>
<dbReference type="CDD" id="cd05233">
    <property type="entry name" value="SDR_c"/>
    <property type="match status" value="1"/>
</dbReference>
<dbReference type="RefSeq" id="WP_119730325.1">
    <property type="nucleotide sequence ID" value="NZ_JACJII010000001.1"/>
</dbReference>
<dbReference type="SUPFAM" id="SSF51735">
    <property type="entry name" value="NAD(P)-binding Rossmann-fold domains"/>
    <property type="match status" value="1"/>
</dbReference>
<evidence type="ECO:0000313" key="5">
    <source>
        <dbReference type="Proteomes" id="UP000539313"/>
    </source>
</evidence>
<keyword evidence="2 4" id="KW-0560">Oxidoreductase</keyword>
<dbReference type="AlphaFoldDB" id="A0A7W3N0Z6"/>
<feature type="domain" description="Ketoreductase" evidence="3">
    <location>
        <begin position="10"/>
        <end position="194"/>
    </location>
</feature>
<keyword evidence="5" id="KW-1185">Reference proteome</keyword>
<reference evidence="4 5" key="1">
    <citation type="submission" date="2020-08" db="EMBL/GenBank/DDBJ databases">
        <title>Sequencing the genomes of 1000 actinobacteria strains.</title>
        <authorList>
            <person name="Klenk H.-P."/>
        </authorList>
    </citation>
    <scope>NUCLEOTIDE SEQUENCE [LARGE SCALE GENOMIC DNA]</scope>
    <source>
        <strain evidence="4 5">DSM 45823</strain>
    </source>
</reference>
<evidence type="ECO:0000259" key="3">
    <source>
        <dbReference type="SMART" id="SM00822"/>
    </source>
</evidence>
<comment type="caution">
    <text evidence="4">The sequence shown here is derived from an EMBL/GenBank/DDBJ whole genome shotgun (WGS) entry which is preliminary data.</text>
</comment>
<sequence>MSVGTALDGRRVLVTGGTKGIGRATVRAFARAGARVVTCYHRDAKAADALTGELADEGVPVPLVVRADVTDQADVRRLAERCADALGGLDVLVNNAGVDGSGALEDLPPQDWERVLNVDVTAYYLVTQAVLPLLAPGASVINVGASSALRGRPGAAHHGAAKAAVIGLTASLAKELGPRDIRVNTVAPGLVEDPDDPHLPARMLDRVRAMTSLGRLAGPADVAGAVLFLAGENARCITGSTLNVDGGM</sequence>
<dbReference type="InterPro" id="IPR057326">
    <property type="entry name" value="KR_dom"/>
</dbReference>
<dbReference type="FunFam" id="3.40.50.720:FF:000084">
    <property type="entry name" value="Short-chain dehydrogenase reductase"/>
    <property type="match status" value="1"/>
</dbReference>
<dbReference type="PRINTS" id="PR00080">
    <property type="entry name" value="SDRFAMILY"/>
</dbReference>
<dbReference type="PANTHER" id="PTHR43639:SF1">
    <property type="entry name" value="SHORT-CHAIN DEHYDROGENASE_REDUCTASE FAMILY PROTEIN"/>
    <property type="match status" value="1"/>
</dbReference>
<dbReference type="InterPro" id="IPR036291">
    <property type="entry name" value="NAD(P)-bd_dom_sf"/>
</dbReference>
<dbReference type="Gene3D" id="3.40.50.720">
    <property type="entry name" value="NAD(P)-binding Rossmann-like Domain"/>
    <property type="match status" value="1"/>
</dbReference>
<dbReference type="SMART" id="SM00822">
    <property type="entry name" value="PKS_KR"/>
    <property type="match status" value="1"/>
</dbReference>
<dbReference type="InterPro" id="IPR002347">
    <property type="entry name" value="SDR_fam"/>
</dbReference>
<name>A0A7W3N0Z6_9ACTN</name>